<feature type="non-terminal residue" evidence="1">
    <location>
        <position position="132"/>
    </location>
</feature>
<keyword evidence="2" id="KW-1185">Reference proteome</keyword>
<evidence type="ECO:0000313" key="1">
    <source>
        <dbReference type="EMBL" id="KAF0764286.1"/>
    </source>
</evidence>
<reference evidence="1 2" key="1">
    <citation type="submission" date="2019-08" db="EMBL/GenBank/DDBJ databases">
        <title>Whole genome of Aphis craccivora.</title>
        <authorList>
            <person name="Voronova N.V."/>
            <person name="Shulinski R.S."/>
            <person name="Bandarenka Y.V."/>
            <person name="Zhorov D.G."/>
            <person name="Warner D."/>
        </authorList>
    </citation>
    <scope>NUCLEOTIDE SEQUENCE [LARGE SCALE GENOMIC DNA]</scope>
    <source>
        <strain evidence="1">180601</strain>
        <tissue evidence="1">Whole Body</tissue>
    </source>
</reference>
<evidence type="ECO:0000313" key="2">
    <source>
        <dbReference type="Proteomes" id="UP000478052"/>
    </source>
</evidence>
<feature type="non-terminal residue" evidence="1">
    <location>
        <position position="1"/>
    </location>
</feature>
<name>A0A6G0Z252_APHCR</name>
<dbReference type="AlphaFoldDB" id="A0A6G0Z252"/>
<dbReference type="Proteomes" id="UP000478052">
    <property type="component" value="Unassembled WGS sequence"/>
</dbReference>
<organism evidence="1 2">
    <name type="scientific">Aphis craccivora</name>
    <name type="common">Cowpea aphid</name>
    <dbReference type="NCBI Taxonomy" id="307492"/>
    <lineage>
        <taxon>Eukaryota</taxon>
        <taxon>Metazoa</taxon>
        <taxon>Ecdysozoa</taxon>
        <taxon>Arthropoda</taxon>
        <taxon>Hexapoda</taxon>
        <taxon>Insecta</taxon>
        <taxon>Pterygota</taxon>
        <taxon>Neoptera</taxon>
        <taxon>Paraneoptera</taxon>
        <taxon>Hemiptera</taxon>
        <taxon>Sternorrhyncha</taxon>
        <taxon>Aphidomorpha</taxon>
        <taxon>Aphidoidea</taxon>
        <taxon>Aphididae</taxon>
        <taxon>Aphidini</taxon>
        <taxon>Aphis</taxon>
        <taxon>Aphis</taxon>
    </lineage>
</organism>
<comment type="caution">
    <text evidence="1">The sequence shown here is derived from an EMBL/GenBank/DDBJ whole genome shotgun (WGS) entry which is preliminary data.</text>
</comment>
<accession>A0A6G0Z252</accession>
<gene>
    <name evidence="1" type="ORF">FWK35_00004145</name>
</gene>
<dbReference type="EMBL" id="VUJU01001676">
    <property type="protein sequence ID" value="KAF0764286.1"/>
    <property type="molecule type" value="Genomic_DNA"/>
</dbReference>
<protein>
    <submittedName>
        <fullName evidence="1">Uncharacterized protein</fullName>
    </submittedName>
</protein>
<sequence length="132" mass="15471">FQKNREKQKKNDGKTGIFTQNQFSTKLILSYGCNSKINHCKFLKFSPIVNVNLNFQKILTLRNLNFDVFWPLKHKPPFSLTTANYILGYKSSSFRIVFLMTSHYSVTRFIKIYFETSITQFGSLCYSLDKIT</sequence>
<proteinExistence type="predicted"/>